<keyword evidence="7" id="KW-0472">Membrane</keyword>
<keyword evidence="6 10" id="KW-0732">Signal</keyword>
<comment type="subunit">
    <text evidence="5">The basal body constitutes a major portion of the flagellar organelle and consists of four rings (L,P,S, and M) mounted on a central rod.</text>
</comment>
<keyword evidence="11" id="KW-0282">Flagellum</keyword>
<sequence>MNLFALSFRRLAALSALVIAGVLGGCASPSPLVQGPVSVRPVPPPSYAERTVTGGIYRGNMNNVALFSDQRKPQAIGDTIKIDISESLNASSVVNSVNSRDNSVTSKGPGTHSDSLGSLLKGLANMDVVASGSDSFTGKGNSQNTSTFQARISAYVINVLSNGNLVVAGERSMMFNGTLNTLRFSGVVNPLDIKAGGIVASGDVADAKTELTGSGGTADTASRSWLQKLLTDGLSVW</sequence>
<organism evidence="11 12">
    <name type="scientific">Scleromatobacter humisilvae</name>
    <dbReference type="NCBI Taxonomy" id="2897159"/>
    <lineage>
        <taxon>Bacteria</taxon>
        <taxon>Pseudomonadati</taxon>
        <taxon>Pseudomonadota</taxon>
        <taxon>Betaproteobacteria</taxon>
        <taxon>Burkholderiales</taxon>
        <taxon>Sphaerotilaceae</taxon>
        <taxon>Scleromatobacter</taxon>
    </lineage>
</organism>
<dbReference type="PANTHER" id="PTHR34933">
    <property type="entry name" value="FLAGELLAR L-RING PROTEIN"/>
    <property type="match status" value="1"/>
</dbReference>
<evidence type="ECO:0000256" key="9">
    <source>
        <dbReference type="ARBA" id="ARBA00023237"/>
    </source>
</evidence>
<feature type="chain" id="PRO_5040758365" evidence="10">
    <location>
        <begin position="21"/>
        <end position="237"/>
    </location>
</feature>
<dbReference type="GO" id="GO:0016020">
    <property type="term" value="C:membrane"/>
    <property type="evidence" value="ECO:0007669"/>
    <property type="project" value="UniProtKB-SubCell"/>
</dbReference>
<reference evidence="11" key="1">
    <citation type="submission" date="2021-11" db="EMBL/GenBank/DDBJ databases">
        <title>BS-T2-15 a new species belonging to the Comamonadaceae family isolated from the soil of a French oak forest.</title>
        <authorList>
            <person name="Mieszkin S."/>
            <person name="Alain K."/>
        </authorList>
    </citation>
    <scope>NUCLEOTIDE SEQUENCE</scope>
    <source>
        <strain evidence="11">BS-T2-15</strain>
    </source>
</reference>
<dbReference type="GO" id="GO:0003774">
    <property type="term" value="F:cytoskeletal motor activity"/>
    <property type="evidence" value="ECO:0007669"/>
    <property type="project" value="InterPro"/>
</dbReference>
<dbReference type="GO" id="GO:0009427">
    <property type="term" value="C:bacterial-type flagellum basal body, distal rod, L ring"/>
    <property type="evidence" value="ECO:0007669"/>
    <property type="project" value="InterPro"/>
</dbReference>
<proteinExistence type="inferred from homology"/>
<gene>
    <name evidence="11" type="ORF">LPC04_10785</name>
</gene>
<dbReference type="InterPro" id="IPR000527">
    <property type="entry name" value="Flag_Lring"/>
</dbReference>
<dbReference type="RefSeq" id="WP_275682221.1">
    <property type="nucleotide sequence ID" value="NZ_JAJLJH010000002.1"/>
</dbReference>
<evidence type="ECO:0000256" key="2">
    <source>
        <dbReference type="ARBA" id="ARBA00004117"/>
    </source>
</evidence>
<feature type="signal peptide" evidence="10">
    <location>
        <begin position="1"/>
        <end position="20"/>
    </location>
</feature>
<evidence type="ECO:0000313" key="11">
    <source>
        <dbReference type="EMBL" id="MCK9686190.1"/>
    </source>
</evidence>
<evidence type="ECO:0000256" key="10">
    <source>
        <dbReference type="SAM" id="SignalP"/>
    </source>
</evidence>
<dbReference type="PRINTS" id="PR01008">
    <property type="entry name" value="FLGLRINGFLGH"/>
</dbReference>
<evidence type="ECO:0000256" key="7">
    <source>
        <dbReference type="ARBA" id="ARBA00023136"/>
    </source>
</evidence>
<comment type="similarity">
    <text evidence="4">Belongs to the FlgH family.</text>
</comment>
<dbReference type="EMBL" id="JAJLJH010000002">
    <property type="protein sequence ID" value="MCK9686190.1"/>
    <property type="molecule type" value="Genomic_DNA"/>
</dbReference>
<evidence type="ECO:0000256" key="8">
    <source>
        <dbReference type="ARBA" id="ARBA00023143"/>
    </source>
</evidence>
<evidence type="ECO:0000256" key="5">
    <source>
        <dbReference type="ARBA" id="ARBA00011439"/>
    </source>
</evidence>
<keyword evidence="9" id="KW-0998">Cell outer membrane</keyword>
<evidence type="ECO:0000256" key="4">
    <source>
        <dbReference type="ARBA" id="ARBA00006929"/>
    </source>
</evidence>
<comment type="function">
    <text evidence="1">Assembles around the rod to form the L-ring and probably protects the motor/basal body from shearing forces during rotation.</text>
</comment>
<accession>A0A9X1YIS6</accession>
<evidence type="ECO:0000256" key="3">
    <source>
        <dbReference type="ARBA" id="ARBA00004370"/>
    </source>
</evidence>
<keyword evidence="11" id="KW-0966">Cell projection</keyword>
<keyword evidence="8" id="KW-0975">Bacterial flagellum</keyword>
<keyword evidence="11" id="KW-0969">Cilium</keyword>
<dbReference type="Proteomes" id="UP001139353">
    <property type="component" value="Unassembled WGS sequence"/>
</dbReference>
<comment type="caution">
    <text evidence="11">The sequence shown here is derived from an EMBL/GenBank/DDBJ whole genome shotgun (WGS) entry which is preliminary data.</text>
</comment>
<evidence type="ECO:0000256" key="1">
    <source>
        <dbReference type="ARBA" id="ARBA00002591"/>
    </source>
</evidence>
<dbReference type="Pfam" id="PF02107">
    <property type="entry name" value="FlgH"/>
    <property type="match status" value="1"/>
</dbReference>
<name>A0A9X1YIS6_9BURK</name>
<dbReference type="PANTHER" id="PTHR34933:SF3">
    <property type="entry name" value="FLAGELLAR L-RING PROTEIN"/>
    <property type="match status" value="1"/>
</dbReference>
<evidence type="ECO:0000313" key="12">
    <source>
        <dbReference type="Proteomes" id="UP001139353"/>
    </source>
</evidence>
<evidence type="ECO:0000256" key="6">
    <source>
        <dbReference type="ARBA" id="ARBA00022729"/>
    </source>
</evidence>
<keyword evidence="12" id="KW-1185">Reference proteome</keyword>
<comment type="subcellular location">
    <subcellularLocation>
        <location evidence="2">Bacterial flagellum basal body</location>
    </subcellularLocation>
    <subcellularLocation>
        <location evidence="3">Membrane</location>
    </subcellularLocation>
</comment>
<protein>
    <submittedName>
        <fullName evidence="11">Flagellar basal body L-ring protein FlgH</fullName>
    </submittedName>
</protein>
<dbReference type="AlphaFoldDB" id="A0A9X1YIS6"/>
<dbReference type="GO" id="GO:0071973">
    <property type="term" value="P:bacterial-type flagellum-dependent cell motility"/>
    <property type="evidence" value="ECO:0007669"/>
    <property type="project" value="InterPro"/>
</dbReference>